<sequence>MAKQGIEVDGIAYSSISEASEQYYLNPKLIAGRLRSGWSTEEAFELVPRRKLEPNRRQSISVKVNGKLKSYSTIKEAADEYGIEPKLVRARLTNFNWTPEEALGIIDRDSKRIAHNRKEVKFSINGVDYHFLSITEAAKSQGLNEFLVFNRLNSRGWSIEQALELATPPAHTKKCYGYIYLIKNSINSKYYVGQTMSPVTKRWKSHVGLALKGKTKSKHTLSAAILRYGADAFDITIIDHADSINELNKLERYWIKELKTKYPDGYNLNRGGSGFSKGRSVALENLTFPSVSEAARAYGFKYTLVADRLRYGWTLEQAFELAPPPETHKFAGRKFTIKDSGNMLTFNSVGELASSYNLPTARVLQRLVKLNWTPEQAVGLVEPPKWVHPMHSFQLEINGKIRRFKSKAEAAAFHGFDRWETIRKRLSRGWTLEQSLGLETPPINKHATKVIDVEINGNKVKYSSMSKAAEANGVCFKRVSARLKLGWSYEEALEIRPRSKS</sequence>
<dbReference type="PROSITE" id="PS50164">
    <property type="entry name" value="GIY_YIG"/>
    <property type="match status" value="1"/>
</dbReference>
<dbReference type="RefSeq" id="WP_138489965.1">
    <property type="nucleotide sequence ID" value="NZ_CP040558.1"/>
</dbReference>
<dbReference type="AlphaFoldDB" id="A0A4P9J5U8"/>
<name>A0A4P9J5U8_9GAMM</name>
<feature type="domain" description="GIY-YIG" evidence="1">
    <location>
        <begin position="175"/>
        <end position="268"/>
    </location>
</feature>
<dbReference type="Proteomes" id="UP000310065">
    <property type="component" value="Chromosome L1"/>
</dbReference>
<dbReference type="GO" id="GO:0004519">
    <property type="term" value="F:endonuclease activity"/>
    <property type="evidence" value="ECO:0007669"/>
    <property type="project" value="InterPro"/>
</dbReference>
<gene>
    <name evidence="2" type="ORF">FFU37_16510</name>
</gene>
<evidence type="ECO:0000313" key="2">
    <source>
        <dbReference type="EMBL" id="QCU75968.1"/>
    </source>
</evidence>
<dbReference type="GeneID" id="88777270"/>
<evidence type="ECO:0000259" key="1">
    <source>
        <dbReference type="PROSITE" id="PS50164"/>
    </source>
</evidence>
<dbReference type="InterPro" id="IPR006350">
    <property type="entry name" value="Intron_endoG1"/>
</dbReference>
<dbReference type="CDD" id="cd10443">
    <property type="entry name" value="GIY-YIG_HE_Tlr8p_PBC-V_like"/>
    <property type="match status" value="1"/>
</dbReference>
<dbReference type="Pfam" id="PF01541">
    <property type="entry name" value="GIY-YIG"/>
    <property type="match status" value="1"/>
</dbReference>
<dbReference type="SUPFAM" id="SSF82771">
    <property type="entry name" value="GIY-YIG endonuclease"/>
    <property type="match status" value="1"/>
</dbReference>
<accession>A0A4P9J5U8</accession>
<proteinExistence type="predicted"/>
<protein>
    <submittedName>
        <fullName evidence="2">GIY-YIG nuclease family protein</fullName>
    </submittedName>
</protein>
<evidence type="ECO:0000313" key="3">
    <source>
        <dbReference type="Proteomes" id="UP000310065"/>
    </source>
</evidence>
<dbReference type="InterPro" id="IPR035901">
    <property type="entry name" value="GIY-YIG_endonuc_sf"/>
</dbReference>
<dbReference type="NCBIfam" id="TIGR01453">
    <property type="entry name" value="grpIintron_endo"/>
    <property type="match status" value="1"/>
</dbReference>
<organism evidence="2 3">
    <name type="scientific">Pseudoalteromonas distincta</name>
    <dbReference type="NCBI Taxonomy" id="77608"/>
    <lineage>
        <taxon>Bacteria</taxon>
        <taxon>Pseudomonadati</taxon>
        <taxon>Pseudomonadota</taxon>
        <taxon>Gammaproteobacteria</taxon>
        <taxon>Alteromonadales</taxon>
        <taxon>Pseudoalteromonadaceae</taxon>
        <taxon>Pseudoalteromonas</taxon>
    </lineage>
</organism>
<dbReference type="EMBL" id="CP040558">
    <property type="protein sequence ID" value="QCU75968.1"/>
    <property type="molecule type" value="Genomic_DNA"/>
</dbReference>
<dbReference type="InterPro" id="IPR000305">
    <property type="entry name" value="GIY-YIG_endonuc"/>
</dbReference>
<dbReference type="SMART" id="SM00465">
    <property type="entry name" value="GIYc"/>
    <property type="match status" value="1"/>
</dbReference>
<dbReference type="KEGG" id="pdv:FFU37_16510"/>
<dbReference type="Gene3D" id="3.40.1440.10">
    <property type="entry name" value="GIY-YIG endonuclease"/>
    <property type="match status" value="1"/>
</dbReference>
<reference evidence="2 3" key="1">
    <citation type="submission" date="2019-05" db="EMBL/GenBank/DDBJ databases">
        <title>Complete genome sequence of Pseudoalteromonas sp. 16-SW-7(T) isolated from the Okhotsk Sea, Russia.</title>
        <authorList>
            <person name="Nguyen T.H."/>
            <person name="Nedashkovskaya O.I."/>
            <person name="Kim S.-G."/>
        </authorList>
    </citation>
    <scope>NUCLEOTIDE SEQUENCE [LARGE SCALE GENOMIC DNA]</scope>
    <source>
        <strain evidence="2 3">16-SW-7</strain>
    </source>
</reference>